<keyword evidence="12" id="KW-1185">Reference proteome</keyword>
<evidence type="ECO:0000256" key="3">
    <source>
        <dbReference type="ARBA" id="ARBA00022741"/>
    </source>
</evidence>
<keyword evidence="5 9" id="KW-0067">ATP-binding</keyword>
<keyword evidence="2" id="KW-0808">Transferase</keyword>
<dbReference type="Gene3D" id="3.10.110.10">
    <property type="entry name" value="Ubiquitin Conjugating Enzyme"/>
    <property type="match status" value="1"/>
</dbReference>
<dbReference type="PANTHER" id="PTHR24068">
    <property type="entry name" value="UBIQUITIN-CONJUGATING ENZYME E2"/>
    <property type="match status" value="1"/>
</dbReference>
<dbReference type="STRING" id="70415.A0A5S6QRR5"/>
<dbReference type="InterPro" id="IPR016135">
    <property type="entry name" value="UBQ-conjugating_enzyme/RWD"/>
</dbReference>
<dbReference type="GO" id="GO:0045116">
    <property type="term" value="P:protein neddylation"/>
    <property type="evidence" value="ECO:0007669"/>
    <property type="project" value="UniProtKB-ARBA"/>
</dbReference>
<dbReference type="InterPro" id="IPR023313">
    <property type="entry name" value="UBQ-conjugating_AS"/>
</dbReference>
<feature type="domain" description="UBC core" evidence="11">
    <location>
        <begin position="30"/>
        <end position="182"/>
    </location>
</feature>
<dbReference type="FunFam" id="3.10.110.10:FF:000033">
    <property type="entry name" value="NEDD8-conjugating enzyme UBE2F"/>
    <property type="match status" value="1"/>
</dbReference>
<dbReference type="SMART" id="SM00212">
    <property type="entry name" value="UBCc"/>
    <property type="match status" value="1"/>
</dbReference>
<dbReference type="GO" id="GO:0005524">
    <property type="term" value="F:ATP binding"/>
    <property type="evidence" value="ECO:0007669"/>
    <property type="project" value="UniProtKB-UniRule"/>
</dbReference>
<dbReference type="EC" id="2.3.2.34" evidence="7"/>
<dbReference type="AlphaFoldDB" id="A0A5S6QRR5"/>
<evidence type="ECO:0000313" key="12">
    <source>
        <dbReference type="Proteomes" id="UP000046395"/>
    </source>
</evidence>
<dbReference type="CDD" id="cd23794">
    <property type="entry name" value="UBCc_UBE2F_UBE2M"/>
    <property type="match status" value="1"/>
</dbReference>
<dbReference type="PROSITE" id="PS00183">
    <property type="entry name" value="UBC_1"/>
    <property type="match status" value="1"/>
</dbReference>
<sequence>MLNLQKKLKEQREKQNGPRSGAGAREACSIRDRLLMTEVQQLPSALPPGCRIEFPTSEFHTFLVIVTPTEGLYAGGCFRFEVIVPPEYNFEPPSVKCLTKVLHPNISEAGSVCLSVLRSLSVDGMGWNPARGIKDVVLGIYALFGDLIDFNDPLNHDAASLYQRDPSEFRMKVREYIRKHCNRPI</sequence>
<evidence type="ECO:0000313" key="13">
    <source>
        <dbReference type="WBParaSite" id="TMUE_2000009925.1"/>
    </source>
</evidence>
<evidence type="ECO:0000256" key="4">
    <source>
        <dbReference type="ARBA" id="ARBA00022786"/>
    </source>
</evidence>
<evidence type="ECO:0000256" key="10">
    <source>
        <dbReference type="SAM" id="MobiDB-lite"/>
    </source>
</evidence>
<evidence type="ECO:0000256" key="1">
    <source>
        <dbReference type="ARBA" id="ARBA00005032"/>
    </source>
</evidence>
<feature type="active site" description="Glycyl thioester intermediate" evidence="8">
    <location>
        <position position="113"/>
    </location>
</feature>
<evidence type="ECO:0000256" key="2">
    <source>
        <dbReference type="ARBA" id="ARBA00022679"/>
    </source>
</evidence>
<dbReference type="Pfam" id="PF00179">
    <property type="entry name" value="UQ_con"/>
    <property type="match status" value="1"/>
</dbReference>
<dbReference type="SUPFAM" id="SSF54495">
    <property type="entry name" value="UBC-like"/>
    <property type="match status" value="1"/>
</dbReference>
<keyword evidence="3 9" id="KW-0547">Nucleotide-binding</keyword>
<dbReference type="GO" id="GO:0061654">
    <property type="term" value="F:NEDD8 conjugating enzyme activity"/>
    <property type="evidence" value="ECO:0007669"/>
    <property type="project" value="UniProtKB-EC"/>
</dbReference>
<evidence type="ECO:0000256" key="6">
    <source>
        <dbReference type="ARBA" id="ARBA00043698"/>
    </source>
</evidence>
<reference evidence="13" key="1">
    <citation type="submission" date="2019-12" db="UniProtKB">
        <authorList>
            <consortium name="WormBaseParasite"/>
        </authorList>
    </citation>
    <scope>IDENTIFICATION</scope>
</reference>
<organism evidence="12 13">
    <name type="scientific">Trichuris muris</name>
    <name type="common">Mouse whipworm</name>
    <dbReference type="NCBI Taxonomy" id="70415"/>
    <lineage>
        <taxon>Eukaryota</taxon>
        <taxon>Metazoa</taxon>
        <taxon>Ecdysozoa</taxon>
        <taxon>Nematoda</taxon>
        <taxon>Enoplea</taxon>
        <taxon>Dorylaimia</taxon>
        <taxon>Trichinellida</taxon>
        <taxon>Trichuridae</taxon>
        <taxon>Trichuris</taxon>
    </lineage>
</organism>
<keyword evidence="4 9" id="KW-0833">Ubl conjugation pathway</keyword>
<evidence type="ECO:0000256" key="9">
    <source>
        <dbReference type="RuleBase" id="RU362109"/>
    </source>
</evidence>
<name>A0A5S6QRR5_TRIMR</name>
<comment type="pathway">
    <text evidence="1">Protein modification; protein neddylation.</text>
</comment>
<proteinExistence type="inferred from homology"/>
<accession>A0A5S6QRR5</accession>
<dbReference type="InterPro" id="IPR000608">
    <property type="entry name" value="UBC"/>
</dbReference>
<dbReference type="PROSITE" id="PS50127">
    <property type="entry name" value="UBC_2"/>
    <property type="match status" value="1"/>
</dbReference>
<evidence type="ECO:0000256" key="7">
    <source>
        <dbReference type="ARBA" id="ARBA00044047"/>
    </source>
</evidence>
<feature type="region of interest" description="Disordered" evidence="10">
    <location>
        <begin position="1"/>
        <end position="25"/>
    </location>
</feature>
<dbReference type="WBParaSite" id="TMUE_2000009925.1">
    <property type="protein sequence ID" value="TMUE_2000009925.1"/>
    <property type="gene ID" value="WBGene00290387"/>
</dbReference>
<protein>
    <recommendedName>
        <fullName evidence="7">E2 NEDD8-conjugating enzyme</fullName>
        <ecNumber evidence="7">2.3.2.34</ecNumber>
    </recommendedName>
</protein>
<evidence type="ECO:0000256" key="8">
    <source>
        <dbReference type="PROSITE-ProRule" id="PRU10133"/>
    </source>
</evidence>
<comment type="similarity">
    <text evidence="9">Belongs to the ubiquitin-conjugating enzyme family.</text>
</comment>
<feature type="compositionally biased region" description="Basic and acidic residues" evidence="10">
    <location>
        <begin position="7"/>
        <end position="16"/>
    </location>
</feature>
<dbReference type="Proteomes" id="UP000046395">
    <property type="component" value="Unassembled WGS sequence"/>
</dbReference>
<evidence type="ECO:0000256" key="5">
    <source>
        <dbReference type="ARBA" id="ARBA00022840"/>
    </source>
</evidence>
<evidence type="ECO:0000259" key="11">
    <source>
        <dbReference type="PROSITE" id="PS50127"/>
    </source>
</evidence>
<comment type="catalytic activity">
    <reaction evidence="6">
        <text>[E1 NEDD8-activating enzyme]-S-[NEDD8 protein]-yl-L-cysteine + [E2 NEDD8-conjugating enzyme]-L-cysteine = [E1 NEDD8-activating enzyme]-L-cysteine + [E2 NEDD8-conjugating enzyme]-S-[NEDD8-protein]-yl-L-cysteine.</text>
        <dbReference type="EC" id="2.3.2.34"/>
    </reaction>
</comment>